<keyword evidence="4" id="KW-1185">Reference proteome</keyword>
<evidence type="ECO:0000313" key="4">
    <source>
        <dbReference type="Proteomes" id="UP001597521"/>
    </source>
</evidence>
<dbReference type="InterPro" id="IPR047124">
    <property type="entry name" value="HI_0220.2"/>
</dbReference>
<dbReference type="CDD" id="cd10033">
    <property type="entry name" value="UDG_like"/>
    <property type="match status" value="1"/>
</dbReference>
<dbReference type="SUPFAM" id="SSF52141">
    <property type="entry name" value="Uracil-DNA glycosylase-like"/>
    <property type="match status" value="1"/>
</dbReference>
<comment type="caution">
    <text evidence="3">The sequence shown here is derived from an EMBL/GenBank/DDBJ whole genome shotgun (WGS) entry which is preliminary data.</text>
</comment>
<dbReference type="InterPro" id="IPR036895">
    <property type="entry name" value="Uracil-DNA_glycosylase-like_sf"/>
</dbReference>
<dbReference type="PANTHER" id="PTHR42160:SF1">
    <property type="entry name" value="URACIL-DNA GLYCOSYLASE SUPERFAMILY PROTEIN"/>
    <property type="match status" value="1"/>
</dbReference>
<proteinExistence type="predicted"/>
<evidence type="ECO:0000256" key="1">
    <source>
        <dbReference type="SAM" id="MobiDB-lite"/>
    </source>
</evidence>
<reference evidence="4" key="1">
    <citation type="journal article" date="2019" name="Int. J. Syst. Evol. Microbiol.">
        <title>The Global Catalogue of Microorganisms (GCM) 10K type strain sequencing project: providing services to taxonomists for standard genome sequencing and annotation.</title>
        <authorList>
            <consortium name="The Broad Institute Genomics Platform"/>
            <consortium name="The Broad Institute Genome Sequencing Center for Infectious Disease"/>
            <person name="Wu L."/>
            <person name="Ma J."/>
        </authorList>
    </citation>
    <scope>NUCLEOTIDE SEQUENCE [LARGE SCALE GENOMIC DNA]</scope>
    <source>
        <strain evidence="4">CCM 7427</strain>
    </source>
</reference>
<dbReference type="Gene3D" id="3.40.470.10">
    <property type="entry name" value="Uracil-DNA glycosylase-like domain"/>
    <property type="match status" value="1"/>
</dbReference>
<dbReference type="RefSeq" id="WP_386832656.1">
    <property type="nucleotide sequence ID" value="NZ_JBHUNP010000001.1"/>
</dbReference>
<dbReference type="PANTHER" id="PTHR42160">
    <property type="entry name" value="URACIL-DNA GLYCOSYLASE SUPERFAMILY PROTEIN"/>
    <property type="match status" value="1"/>
</dbReference>
<dbReference type="SMART" id="SM00986">
    <property type="entry name" value="UDG"/>
    <property type="match status" value="1"/>
</dbReference>
<feature type="domain" description="Uracil-DNA glycosylase-like" evidence="2">
    <location>
        <begin position="58"/>
        <end position="213"/>
    </location>
</feature>
<dbReference type="SMART" id="SM00987">
    <property type="entry name" value="UreE_C"/>
    <property type="match status" value="1"/>
</dbReference>
<protein>
    <submittedName>
        <fullName evidence="3">Uracil-DNA glycosylase family protein</fullName>
    </submittedName>
</protein>
<gene>
    <name evidence="3" type="ORF">ACFSX5_07515</name>
</gene>
<accession>A0ABW5QJV1</accession>
<dbReference type="InterPro" id="IPR005122">
    <property type="entry name" value="Uracil-DNA_glycosylase-like"/>
</dbReference>
<dbReference type="Pfam" id="PF03167">
    <property type="entry name" value="UDG"/>
    <property type="match status" value="1"/>
</dbReference>
<name>A0ABW5QJV1_9HYPH</name>
<evidence type="ECO:0000313" key="3">
    <source>
        <dbReference type="EMBL" id="MFD2647634.1"/>
    </source>
</evidence>
<organism evidence="3 4">
    <name type="scientific">Devosia albogilva</name>
    <dbReference type="NCBI Taxonomy" id="429726"/>
    <lineage>
        <taxon>Bacteria</taxon>
        <taxon>Pseudomonadati</taxon>
        <taxon>Pseudomonadota</taxon>
        <taxon>Alphaproteobacteria</taxon>
        <taxon>Hyphomicrobiales</taxon>
        <taxon>Devosiaceae</taxon>
        <taxon>Devosia</taxon>
    </lineage>
</organism>
<dbReference type="Proteomes" id="UP001597521">
    <property type="component" value="Unassembled WGS sequence"/>
</dbReference>
<sequence>MSSPLQSRFAPRVADASCAKPGEDDRSTPDGQDVDAVVAAARACRLCADQLPLGPRPVLQASATSRLLIIGQAPGTKAHASGLPWDDQSGQRLRDWIGLSEARFYDPAAVAIVPAGLCYPGSVRGGGDNPPVPACAPLWHPRILPLLRNVRLTLLVGLHAQKLFLSGSMPLTERVRLHPADSPLLPLPHPSWRVVGWMRKNPWFEAETLPQLRARVEQALGG</sequence>
<evidence type="ECO:0000259" key="2">
    <source>
        <dbReference type="SMART" id="SM00986"/>
    </source>
</evidence>
<feature type="region of interest" description="Disordered" evidence="1">
    <location>
        <begin position="1"/>
        <end position="31"/>
    </location>
</feature>
<dbReference type="EMBL" id="JBHUNP010000001">
    <property type="protein sequence ID" value="MFD2647634.1"/>
    <property type="molecule type" value="Genomic_DNA"/>
</dbReference>